<dbReference type="Gene3D" id="1.10.10.10">
    <property type="entry name" value="Winged helix-like DNA-binding domain superfamily/Winged helix DNA-binding domain"/>
    <property type="match status" value="1"/>
</dbReference>
<dbReference type="Proteomes" id="UP000317496">
    <property type="component" value="Chromosome"/>
</dbReference>
<dbReference type="KEGG" id="fer:FNB15_06425"/>
<dbReference type="Pfam" id="PF03551">
    <property type="entry name" value="PadR"/>
    <property type="match status" value="1"/>
</dbReference>
<name>A0A516GZI3_9PROT</name>
<feature type="domain" description="Transcription regulator PadR N-terminal" evidence="1">
    <location>
        <begin position="70"/>
        <end position="139"/>
    </location>
</feature>
<reference evidence="2 3" key="1">
    <citation type="submission" date="2019-07" db="EMBL/GenBank/DDBJ databases">
        <title>Genome sequencing for Ferrovibrio sp. K5.</title>
        <authorList>
            <person name="Park S.-J."/>
        </authorList>
    </citation>
    <scope>NUCLEOTIDE SEQUENCE [LARGE SCALE GENOMIC DNA]</scope>
    <source>
        <strain evidence="2 3">K5</strain>
    </source>
</reference>
<dbReference type="InterPro" id="IPR005149">
    <property type="entry name" value="Tscrpt_reg_PadR_N"/>
</dbReference>
<dbReference type="RefSeq" id="WP_144067914.1">
    <property type="nucleotide sequence ID" value="NZ_CP041636.1"/>
</dbReference>
<dbReference type="EMBL" id="CP041636">
    <property type="protein sequence ID" value="QDO96933.1"/>
    <property type="molecule type" value="Genomic_DNA"/>
</dbReference>
<dbReference type="AlphaFoldDB" id="A0A516GZI3"/>
<dbReference type="SUPFAM" id="SSF46785">
    <property type="entry name" value="Winged helix' DNA-binding domain"/>
    <property type="match status" value="1"/>
</dbReference>
<organism evidence="2 3">
    <name type="scientific">Ferrovibrio terrae</name>
    <dbReference type="NCBI Taxonomy" id="2594003"/>
    <lineage>
        <taxon>Bacteria</taxon>
        <taxon>Pseudomonadati</taxon>
        <taxon>Pseudomonadota</taxon>
        <taxon>Alphaproteobacteria</taxon>
        <taxon>Rhodospirillales</taxon>
        <taxon>Rhodospirillaceae</taxon>
        <taxon>Ferrovibrio</taxon>
    </lineage>
</organism>
<dbReference type="PANTHER" id="PTHR43252:SF7">
    <property type="entry name" value="TRANSCRIPTIONAL REGULATOR YQJI"/>
    <property type="match status" value="1"/>
</dbReference>
<proteinExistence type="predicted"/>
<evidence type="ECO:0000313" key="2">
    <source>
        <dbReference type="EMBL" id="QDO96933.1"/>
    </source>
</evidence>
<dbReference type="InterPro" id="IPR036390">
    <property type="entry name" value="WH_DNA-bd_sf"/>
</dbReference>
<evidence type="ECO:0000313" key="3">
    <source>
        <dbReference type="Proteomes" id="UP000317496"/>
    </source>
</evidence>
<evidence type="ECO:0000259" key="1">
    <source>
        <dbReference type="Pfam" id="PF03551"/>
    </source>
</evidence>
<gene>
    <name evidence="2" type="ORF">FNB15_06425</name>
</gene>
<sequence>MSEHLEFPHILKALRDHRCIGRAKYGIGGGRRHFRGRLAAALFSAGEDGLGGHGFRASRVVSAADLQLLILVLLEEHPRHGYEIIKALEEHTSGFYAPSPGVIYPALTYLEEIGHTSVAADGAKKLYSLTTTGRTYLAEHRVHADTMMAQLAKIGLRIAKAKRFFRSGDEMPAEEDDVTRHNADPSSSMRAARRHLRAVLQATDDASPEEQRRIIDILVRAAKEIRGQ</sequence>
<dbReference type="OrthoDB" id="9814826at2"/>
<keyword evidence="3" id="KW-1185">Reference proteome</keyword>
<protein>
    <submittedName>
        <fullName evidence="2">Helix-turn-helix transcriptional regulator</fullName>
    </submittedName>
</protein>
<dbReference type="InterPro" id="IPR036388">
    <property type="entry name" value="WH-like_DNA-bd_sf"/>
</dbReference>
<accession>A0A516GZI3</accession>
<dbReference type="PANTHER" id="PTHR43252">
    <property type="entry name" value="TRANSCRIPTIONAL REGULATOR YQJI"/>
    <property type="match status" value="1"/>
</dbReference>